<feature type="non-terminal residue" evidence="1">
    <location>
        <position position="69"/>
    </location>
</feature>
<dbReference type="AlphaFoldDB" id="A0A815XSP3"/>
<evidence type="ECO:0000313" key="2">
    <source>
        <dbReference type="Proteomes" id="UP000663889"/>
    </source>
</evidence>
<gene>
    <name evidence="1" type="ORF">SEV965_LOCUS39171</name>
</gene>
<sequence length="69" mass="8041">MINHIHNNFVFLVDEKNLQIIDTLVYGDTRNSVRDDENFCEFSSFISQYKHLNNLGSSASQNIILMFTK</sequence>
<organism evidence="1 2">
    <name type="scientific">Rotaria sordida</name>
    <dbReference type="NCBI Taxonomy" id="392033"/>
    <lineage>
        <taxon>Eukaryota</taxon>
        <taxon>Metazoa</taxon>
        <taxon>Spiralia</taxon>
        <taxon>Gnathifera</taxon>
        <taxon>Rotifera</taxon>
        <taxon>Eurotatoria</taxon>
        <taxon>Bdelloidea</taxon>
        <taxon>Philodinida</taxon>
        <taxon>Philodinidae</taxon>
        <taxon>Rotaria</taxon>
    </lineage>
</organism>
<name>A0A815XSP3_9BILA</name>
<dbReference type="EMBL" id="CAJNOU010012410">
    <property type="protein sequence ID" value="CAF1561537.1"/>
    <property type="molecule type" value="Genomic_DNA"/>
</dbReference>
<comment type="caution">
    <text evidence="1">The sequence shown here is derived from an EMBL/GenBank/DDBJ whole genome shotgun (WGS) entry which is preliminary data.</text>
</comment>
<dbReference type="Proteomes" id="UP000663889">
    <property type="component" value="Unassembled WGS sequence"/>
</dbReference>
<proteinExistence type="predicted"/>
<accession>A0A815XSP3</accession>
<protein>
    <submittedName>
        <fullName evidence="1">Uncharacterized protein</fullName>
    </submittedName>
</protein>
<evidence type="ECO:0000313" key="1">
    <source>
        <dbReference type="EMBL" id="CAF1561537.1"/>
    </source>
</evidence>
<reference evidence="1" key="1">
    <citation type="submission" date="2021-02" db="EMBL/GenBank/DDBJ databases">
        <authorList>
            <person name="Nowell W R."/>
        </authorList>
    </citation>
    <scope>NUCLEOTIDE SEQUENCE</scope>
</reference>